<reference evidence="7 8" key="1">
    <citation type="submission" date="2016-11" db="EMBL/GenBank/DDBJ databases">
        <title>The macronuclear genome of Stentor coeruleus: a giant cell with tiny introns.</title>
        <authorList>
            <person name="Slabodnick M."/>
            <person name="Ruby J.G."/>
            <person name="Reiff S.B."/>
            <person name="Swart E.C."/>
            <person name="Gosai S."/>
            <person name="Prabakaran S."/>
            <person name="Witkowska E."/>
            <person name="Larue G.E."/>
            <person name="Fisher S."/>
            <person name="Freeman R.M."/>
            <person name="Gunawardena J."/>
            <person name="Chu W."/>
            <person name="Stover N.A."/>
            <person name="Gregory B.D."/>
            <person name="Nowacki M."/>
            <person name="Derisi J."/>
            <person name="Roy S.W."/>
            <person name="Marshall W.F."/>
            <person name="Sood P."/>
        </authorList>
    </citation>
    <scope>NUCLEOTIDE SEQUENCE [LARGE SCALE GENOMIC DNA]</scope>
    <source>
        <strain evidence="7">WM001</strain>
    </source>
</reference>
<keyword evidence="8" id="KW-1185">Reference proteome</keyword>
<comment type="similarity">
    <text evidence="3">Belongs to the PTH2 family.</text>
</comment>
<dbReference type="Proteomes" id="UP000187209">
    <property type="component" value="Unassembled WGS sequence"/>
</dbReference>
<evidence type="ECO:0000313" key="7">
    <source>
        <dbReference type="EMBL" id="OMJ68430.1"/>
    </source>
</evidence>
<dbReference type="SUPFAM" id="SSF102462">
    <property type="entry name" value="Peptidyl-tRNA hydrolase II"/>
    <property type="match status" value="1"/>
</dbReference>
<evidence type="ECO:0000256" key="4">
    <source>
        <dbReference type="ARBA" id="ARBA00048707"/>
    </source>
</evidence>
<feature type="coiled-coil region" evidence="5">
    <location>
        <begin position="18"/>
        <end position="45"/>
    </location>
</feature>
<dbReference type="InterPro" id="IPR009060">
    <property type="entry name" value="UBA-like_sf"/>
</dbReference>
<dbReference type="GO" id="GO:0004045">
    <property type="term" value="F:peptidyl-tRNA hydrolase activity"/>
    <property type="evidence" value="ECO:0007669"/>
    <property type="project" value="UniProtKB-EC"/>
</dbReference>
<protein>
    <recommendedName>
        <fullName evidence="1">peptidyl-tRNA hydrolase</fullName>
        <ecNumber evidence="1">3.1.1.29</ecNumber>
    </recommendedName>
</protein>
<dbReference type="EC" id="3.1.1.29" evidence="1"/>
<evidence type="ECO:0000256" key="3">
    <source>
        <dbReference type="ARBA" id="ARBA00038050"/>
    </source>
</evidence>
<dbReference type="CDD" id="cd14270">
    <property type="entry name" value="UBA"/>
    <property type="match status" value="1"/>
</dbReference>
<evidence type="ECO:0000259" key="6">
    <source>
        <dbReference type="PROSITE" id="PS50030"/>
    </source>
</evidence>
<dbReference type="GO" id="GO:0005829">
    <property type="term" value="C:cytosol"/>
    <property type="evidence" value="ECO:0007669"/>
    <property type="project" value="TreeGrafter"/>
</dbReference>
<dbReference type="OrthoDB" id="1733656at2759"/>
<keyword evidence="2" id="KW-0378">Hydrolase</keyword>
<proteinExistence type="inferred from homology"/>
<dbReference type="PROSITE" id="PS50030">
    <property type="entry name" value="UBA"/>
    <property type="match status" value="1"/>
</dbReference>
<dbReference type="SMART" id="SM00165">
    <property type="entry name" value="UBA"/>
    <property type="match status" value="1"/>
</dbReference>
<dbReference type="AlphaFoldDB" id="A0A1R2AVL5"/>
<dbReference type="PANTHER" id="PTHR12649">
    <property type="entry name" value="PEPTIDYL-TRNA HYDROLASE 2"/>
    <property type="match status" value="1"/>
</dbReference>
<comment type="catalytic activity">
    <reaction evidence="4">
        <text>an N-acyl-L-alpha-aminoacyl-tRNA + H2O = an N-acyl-L-amino acid + a tRNA + H(+)</text>
        <dbReference type="Rhea" id="RHEA:54448"/>
        <dbReference type="Rhea" id="RHEA-COMP:10123"/>
        <dbReference type="Rhea" id="RHEA-COMP:13883"/>
        <dbReference type="ChEBI" id="CHEBI:15377"/>
        <dbReference type="ChEBI" id="CHEBI:15378"/>
        <dbReference type="ChEBI" id="CHEBI:59874"/>
        <dbReference type="ChEBI" id="CHEBI:78442"/>
        <dbReference type="ChEBI" id="CHEBI:138191"/>
        <dbReference type="EC" id="3.1.1.29"/>
    </reaction>
</comment>
<sequence length="162" mass="17758">MDNCESSLQTLVEMGYDREEALEALQETNGNLEAAIELMAESSEEPEERYKLVYLVRTDLNMGTGKIAAQVGHATLGAYKQCPKPILDKWEESGQAKIVLQVDSLDQLLTLEECAKCIGLLTHHVQDAGHTQVDPGTITVSAIGPDKESKINQVTGSLKLFR</sequence>
<dbReference type="CDD" id="cd02430">
    <property type="entry name" value="PTH2"/>
    <property type="match status" value="1"/>
</dbReference>
<dbReference type="InterPro" id="IPR015940">
    <property type="entry name" value="UBA"/>
</dbReference>
<keyword evidence="5" id="KW-0175">Coiled coil</keyword>
<dbReference type="Pfam" id="PF00627">
    <property type="entry name" value="UBA"/>
    <property type="match status" value="1"/>
</dbReference>
<comment type="caution">
    <text evidence="7">The sequence shown here is derived from an EMBL/GenBank/DDBJ whole genome shotgun (WGS) entry which is preliminary data.</text>
</comment>
<evidence type="ECO:0000313" key="8">
    <source>
        <dbReference type="Proteomes" id="UP000187209"/>
    </source>
</evidence>
<dbReference type="PANTHER" id="PTHR12649:SF11">
    <property type="entry name" value="PEPTIDYL-TRNA HYDROLASE 2, MITOCHONDRIAL"/>
    <property type="match status" value="1"/>
</dbReference>
<feature type="domain" description="UBA" evidence="6">
    <location>
        <begin position="1"/>
        <end position="42"/>
    </location>
</feature>
<gene>
    <name evidence="7" type="ORF">SteCoe_34121</name>
</gene>
<dbReference type="Pfam" id="PF01981">
    <property type="entry name" value="PTH2"/>
    <property type="match status" value="1"/>
</dbReference>
<evidence type="ECO:0000256" key="5">
    <source>
        <dbReference type="SAM" id="Coils"/>
    </source>
</evidence>
<dbReference type="InterPro" id="IPR023476">
    <property type="entry name" value="Pep_tRNA_hydro_II_dom_sf"/>
</dbReference>
<dbReference type="InterPro" id="IPR002833">
    <property type="entry name" value="PTH2"/>
</dbReference>
<dbReference type="Gene3D" id="1.10.8.10">
    <property type="entry name" value="DNA helicase RuvA subunit, C-terminal domain"/>
    <property type="match status" value="1"/>
</dbReference>
<accession>A0A1R2AVL5</accession>
<dbReference type="NCBIfam" id="NF003314">
    <property type="entry name" value="PRK04322.1"/>
    <property type="match status" value="1"/>
</dbReference>
<evidence type="ECO:0000256" key="2">
    <source>
        <dbReference type="ARBA" id="ARBA00022801"/>
    </source>
</evidence>
<organism evidence="7 8">
    <name type="scientific">Stentor coeruleus</name>
    <dbReference type="NCBI Taxonomy" id="5963"/>
    <lineage>
        <taxon>Eukaryota</taxon>
        <taxon>Sar</taxon>
        <taxon>Alveolata</taxon>
        <taxon>Ciliophora</taxon>
        <taxon>Postciliodesmatophora</taxon>
        <taxon>Heterotrichea</taxon>
        <taxon>Heterotrichida</taxon>
        <taxon>Stentoridae</taxon>
        <taxon>Stentor</taxon>
    </lineage>
</organism>
<dbReference type="FunFam" id="3.40.1490.10:FF:000001">
    <property type="entry name" value="Peptidyl-tRNA hydrolase 2"/>
    <property type="match status" value="1"/>
</dbReference>
<dbReference type="NCBIfam" id="TIGR00283">
    <property type="entry name" value="arch_pth2"/>
    <property type="match status" value="1"/>
</dbReference>
<dbReference type="Gene3D" id="3.40.1490.10">
    <property type="entry name" value="Bit1"/>
    <property type="match status" value="1"/>
</dbReference>
<name>A0A1R2AVL5_9CILI</name>
<dbReference type="EMBL" id="MPUH01001332">
    <property type="protein sequence ID" value="OMJ68430.1"/>
    <property type="molecule type" value="Genomic_DNA"/>
</dbReference>
<evidence type="ECO:0000256" key="1">
    <source>
        <dbReference type="ARBA" id="ARBA00013260"/>
    </source>
</evidence>
<dbReference type="SUPFAM" id="SSF46934">
    <property type="entry name" value="UBA-like"/>
    <property type="match status" value="1"/>
</dbReference>